<evidence type="ECO:0000256" key="2">
    <source>
        <dbReference type="ARBA" id="ARBA00006495"/>
    </source>
</evidence>
<dbReference type="GO" id="GO:0004496">
    <property type="term" value="F:mevalonate kinase activity"/>
    <property type="evidence" value="ECO:0007669"/>
    <property type="project" value="UniProtKB-EC"/>
</dbReference>
<dbReference type="InterPro" id="IPR006203">
    <property type="entry name" value="GHMP_knse_ATP-bd_CS"/>
</dbReference>
<evidence type="ECO:0000256" key="10">
    <source>
        <dbReference type="ARBA" id="ARBA00022842"/>
    </source>
</evidence>
<name>A0A0G1ETP1_9BACT</name>
<keyword evidence="5" id="KW-0444">Lipid biosynthesis</keyword>
<comment type="caution">
    <text evidence="14">The sequence shown here is derived from an EMBL/GenBank/DDBJ whole genome shotgun (WGS) entry which is preliminary data.</text>
</comment>
<comment type="pathway">
    <text evidence="12">Isoprenoid biosynthesis; isopentenyl diphosphate biosynthesis via mevalonate pathway; isopentenyl diphosphate from (R)-mevalonate: step 1/3.</text>
</comment>
<dbReference type="STRING" id="1618446.UV61_C0010G0012"/>
<dbReference type="GO" id="GO:0019287">
    <property type="term" value="P:isopentenyl diphosphate biosynthetic process, mevalonate pathway"/>
    <property type="evidence" value="ECO:0007669"/>
    <property type="project" value="UniProtKB-UniPathway"/>
</dbReference>
<dbReference type="SUPFAM" id="SSF54211">
    <property type="entry name" value="Ribosomal protein S5 domain 2-like"/>
    <property type="match status" value="1"/>
</dbReference>
<evidence type="ECO:0000256" key="8">
    <source>
        <dbReference type="ARBA" id="ARBA00022777"/>
    </source>
</evidence>
<accession>A0A0G1ETP1</accession>
<feature type="domain" description="GHMP kinase N-terminal" evidence="13">
    <location>
        <begin position="60"/>
        <end position="147"/>
    </location>
</feature>
<evidence type="ECO:0000256" key="4">
    <source>
        <dbReference type="ARBA" id="ARBA00022490"/>
    </source>
</evidence>
<dbReference type="InterPro" id="IPR020568">
    <property type="entry name" value="Ribosomal_Su5_D2-typ_SF"/>
</dbReference>
<evidence type="ECO:0000256" key="3">
    <source>
        <dbReference type="ARBA" id="ARBA00012103"/>
    </source>
</evidence>
<comment type="similarity">
    <text evidence="2">Belongs to the GHMP kinase family. Mevalonate kinase subfamily.</text>
</comment>
<gene>
    <name evidence="14" type="ORF">UV61_C0010G0012</name>
</gene>
<evidence type="ECO:0000256" key="5">
    <source>
        <dbReference type="ARBA" id="ARBA00022516"/>
    </source>
</evidence>
<dbReference type="SUPFAM" id="SSF55060">
    <property type="entry name" value="GHMP Kinase, C-terminal domain"/>
    <property type="match status" value="1"/>
</dbReference>
<evidence type="ECO:0000313" key="14">
    <source>
        <dbReference type="EMBL" id="KKS86461.1"/>
    </source>
</evidence>
<keyword evidence="11" id="KW-0443">Lipid metabolism</keyword>
<dbReference type="PRINTS" id="PR00959">
    <property type="entry name" value="MEVGALKINASE"/>
</dbReference>
<dbReference type="PANTHER" id="PTHR43290">
    <property type="entry name" value="MEVALONATE KINASE"/>
    <property type="match status" value="1"/>
</dbReference>
<dbReference type="PROSITE" id="PS00627">
    <property type="entry name" value="GHMP_KINASES_ATP"/>
    <property type="match status" value="1"/>
</dbReference>
<dbReference type="EMBL" id="LCFD01000010">
    <property type="protein sequence ID" value="KKS86461.1"/>
    <property type="molecule type" value="Genomic_DNA"/>
</dbReference>
<dbReference type="UniPathway" id="UPA00057">
    <property type="reaction ID" value="UER00098"/>
</dbReference>
<protein>
    <recommendedName>
        <fullName evidence="3">mevalonate kinase</fullName>
        <ecNumber evidence="3">2.7.1.36</ecNumber>
    </recommendedName>
</protein>
<evidence type="ECO:0000256" key="1">
    <source>
        <dbReference type="ARBA" id="ARBA00004496"/>
    </source>
</evidence>
<dbReference type="InterPro" id="IPR014721">
    <property type="entry name" value="Ribsml_uS5_D2-typ_fold_subgr"/>
</dbReference>
<reference evidence="14 15" key="1">
    <citation type="journal article" date="2015" name="Nature">
        <title>rRNA introns, odd ribosomes, and small enigmatic genomes across a large radiation of phyla.</title>
        <authorList>
            <person name="Brown C.T."/>
            <person name="Hug L.A."/>
            <person name="Thomas B.C."/>
            <person name="Sharon I."/>
            <person name="Castelle C.J."/>
            <person name="Singh A."/>
            <person name="Wilkins M.J."/>
            <person name="Williams K.H."/>
            <person name="Banfield J.F."/>
        </authorList>
    </citation>
    <scope>NUCLEOTIDE SEQUENCE [LARGE SCALE GENOMIC DNA]</scope>
</reference>
<dbReference type="InterPro" id="IPR036554">
    <property type="entry name" value="GHMP_kinase_C_sf"/>
</dbReference>
<keyword evidence="4" id="KW-0963">Cytoplasm</keyword>
<dbReference type="GO" id="GO:0006695">
    <property type="term" value="P:cholesterol biosynthetic process"/>
    <property type="evidence" value="ECO:0007669"/>
    <property type="project" value="TreeGrafter"/>
</dbReference>
<organism evidence="14 15">
    <name type="scientific">Candidatus Gottesmanbacteria bacterium GW2011_GWB1_43_11</name>
    <dbReference type="NCBI Taxonomy" id="1618446"/>
    <lineage>
        <taxon>Bacteria</taxon>
        <taxon>Candidatus Gottesmaniibacteriota</taxon>
    </lineage>
</organism>
<dbReference type="GO" id="GO:0005524">
    <property type="term" value="F:ATP binding"/>
    <property type="evidence" value="ECO:0007669"/>
    <property type="project" value="UniProtKB-KW"/>
</dbReference>
<evidence type="ECO:0000256" key="11">
    <source>
        <dbReference type="ARBA" id="ARBA00023098"/>
    </source>
</evidence>
<dbReference type="Gene3D" id="3.30.230.10">
    <property type="match status" value="1"/>
</dbReference>
<keyword evidence="6" id="KW-0808">Transferase</keyword>
<keyword evidence="9" id="KW-0067">ATP-binding</keyword>
<evidence type="ECO:0000256" key="7">
    <source>
        <dbReference type="ARBA" id="ARBA00022741"/>
    </source>
</evidence>
<evidence type="ECO:0000256" key="6">
    <source>
        <dbReference type="ARBA" id="ARBA00022679"/>
    </source>
</evidence>
<dbReference type="Gene3D" id="3.30.70.890">
    <property type="entry name" value="GHMP kinase, C-terminal domain"/>
    <property type="match status" value="1"/>
</dbReference>
<keyword evidence="7" id="KW-0547">Nucleotide-binding</keyword>
<dbReference type="InterPro" id="IPR006204">
    <property type="entry name" value="GHMP_kinase_N_dom"/>
</dbReference>
<dbReference type="NCBIfam" id="TIGR00549">
    <property type="entry name" value="mevalon_kin"/>
    <property type="match status" value="1"/>
</dbReference>
<dbReference type="Proteomes" id="UP000034050">
    <property type="component" value="Unassembled WGS sequence"/>
</dbReference>
<dbReference type="PANTHER" id="PTHR43290:SF2">
    <property type="entry name" value="MEVALONATE KINASE"/>
    <property type="match status" value="1"/>
</dbReference>
<comment type="subcellular location">
    <subcellularLocation>
        <location evidence="1">Cytoplasm</location>
    </subcellularLocation>
</comment>
<evidence type="ECO:0000256" key="9">
    <source>
        <dbReference type="ARBA" id="ARBA00022840"/>
    </source>
</evidence>
<evidence type="ECO:0000259" key="13">
    <source>
        <dbReference type="Pfam" id="PF00288"/>
    </source>
</evidence>
<evidence type="ECO:0000256" key="12">
    <source>
        <dbReference type="ARBA" id="ARBA00029438"/>
    </source>
</evidence>
<keyword evidence="8 14" id="KW-0418">Kinase</keyword>
<dbReference type="AlphaFoldDB" id="A0A0G1ETP1"/>
<proteinExistence type="inferred from homology"/>
<dbReference type="GO" id="GO:0005829">
    <property type="term" value="C:cytosol"/>
    <property type="evidence" value="ECO:0007669"/>
    <property type="project" value="TreeGrafter"/>
</dbReference>
<dbReference type="EC" id="2.7.1.36" evidence="3"/>
<dbReference type="InterPro" id="IPR006205">
    <property type="entry name" value="Mev_gal_kin"/>
</dbReference>
<evidence type="ECO:0000313" key="15">
    <source>
        <dbReference type="Proteomes" id="UP000034050"/>
    </source>
</evidence>
<keyword evidence="10" id="KW-0460">Magnesium</keyword>
<dbReference type="Pfam" id="PF00288">
    <property type="entry name" value="GHMP_kinases_N"/>
    <property type="match status" value="1"/>
</dbReference>
<sequence>MKRVTVSAPGKLHLSGEHAVVHGKPALVVAVGKRLYVTLTQNPEPRTQNPIVNLKTKKDYLSTIIHLIEKKYQVSFTDFSLEITSDIPVGAGMGSSAALVVATIGALIIYLGKPWNPQEINELAFQAEKFQHGNASGSDPTVITHGGLLWYRKELEFLKTFWLLPFKIPKSFTPFVLVDTGRTESTKDLVVGVVGKKKTQNPGAFELLIAKIEQVTRTITQAIHDEKEVDFRKLVTINERLLEQLGVVSNSTQKFIRDIENSGGAAKISGAGGVKTGSGIVLAVHDDPQKLMALAKKYKHPSFQVTLGGEGVRREQVVV</sequence>